<evidence type="ECO:0000313" key="7">
    <source>
        <dbReference type="Proteomes" id="UP000824998"/>
    </source>
</evidence>
<feature type="repeat" description="ANK" evidence="3">
    <location>
        <begin position="483"/>
        <end position="515"/>
    </location>
</feature>
<keyword evidence="2 3" id="KW-0040">ANK repeat</keyword>
<dbReference type="Gene3D" id="1.25.40.20">
    <property type="entry name" value="Ankyrin repeat-containing domain"/>
    <property type="match status" value="5"/>
</dbReference>
<reference evidence="6" key="1">
    <citation type="journal article" date="2021" name="IMA Fungus">
        <title>Genomic characterization of three marine fungi, including Emericellopsis atlantica sp. nov. with signatures of a generalist lifestyle and marine biomass degradation.</title>
        <authorList>
            <person name="Hagestad O.C."/>
            <person name="Hou L."/>
            <person name="Andersen J.H."/>
            <person name="Hansen E.H."/>
            <person name="Altermark B."/>
            <person name="Li C."/>
            <person name="Kuhnert E."/>
            <person name="Cox R.J."/>
            <person name="Crous P.W."/>
            <person name="Spatafora J.W."/>
            <person name="Lail K."/>
            <person name="Amirebrahimi M."/>
            <person name="Lipzen A."/>
            <person name="Pangilinan J."/>
            <person name="Andreopoulos W."/>
            <person name="Hayes R.D."/>
            <person name="Ng V."/>
            <person name="Grigoriev I.V."/>
            <person name="Jackson S.A."/>
            <person name="Sutton T.D.S."/>
            <person name="Dobson A.D.W."/>
            <person name="Rama T."/>
        </authorList>
    </citation>
    <scope>NUCLEOTIDE SEQUENCE</scope>
    <source>
        <strain evidence="6">TRa018bII</strain>
    </source>
</reference>
<evidence type="ECO:0000256" key="4">
    <source>
        <dbReference type="SAM" id="Phobius"/>
    </source>
</evidence>
<dbReference type="AlphaFoldDB" id="A0A9P7Y736"/>
<feature type="domain" description="Nephrocystin 3-like N-terminal" evidence="5">
    <location>
        <begin position="1"/>
        <end position="108"/>
    </location>
</feature>
<dbReference type="InterPro" id="IPR002110">
    <property type="entry name" value="Ankyrin_rpt"/>
</dbReference>
<keyword evidence="4" id="KW-0472">Membrane</keyword>
<gene>
    <name evidence="6" type="ORF">BJ875DRAFT_435888</name>
</gene>
<dbReference type="PANTHER" id="PTHR24166:SF48">
    <property type="entry name" value="PROTEIN VAPYRIN"/>
    <property type="match status" value="1"/>
</dbReference>
<dbReference type="SMART" id="SM00248">
    <property type="entry name" value="ANK"/>
    <property type="match status" value="13"/>
</dbReference>
<organism evidence="6 7">
    <name type="scientific">Amylocarpus encephaloides</name>
    <dbReference type="NCBI Taxonomy" id="45428"/>
    <lineage>
        <taxon>Eukaryota</taxon>
        <taxon>Fungi</taxon>
        <taxon>Dikarya</taxon>
        <taxon>Ascomycota</taxon>
        <taxon>Pezizomycotina</taxon>
        <taxon>Leotiomycetes</taxon>
        <taxon>Helotiales</taxon>
        <taxon>Helotiales incertae sedis</taxon>
        <taxon>Amylocarpus</taxon>
    </lineage>
</organism>
<accession>A0A9P7Y736</accession>
<keyword evidence="7" id="KW-1185">Reference proteome</keyword>
<dbReference type="PRINTS" id="PR01415">
    <property type="entry name" value="ANKYRIN"/>
</dbReference>
<dbReference type="PROSITE" id="PS50297">
    <property type="entry name" value="ANK_REP_REGION"/>
    <property type="match status" value="5"/>
</dbReference>
<proteinExistence type="predicted"/>
<dbReference type="InterPro" id="IPR056884">
    <property type="entry name" value="NPHP3-like_N"/>
</dbReference>
<protein>
    <submittedName>
        <fullName evidence="6">Ankyrin repeat-containing domain protein</fullName>
    </submittedName>
</protein>
<sequence length="907" mass="100698">MYRSLLHQLLVRAPTAQPEFRHAFQERSRTQGDPGNDWNWHVNELHAFFTTAVEHVAETRPVNIFVDALDEASDETEDQNMSHRIVSDFHELNDLLCHKKLRSTICFSCRHFPVQNDNRGREICVERENQADISVYVCGELYRRLSMSTSKQKYLAELQDTIVRGARGVFQWAALGVTLAIRDNNNGYSLEEIRSRLEKVPKELGDVYKHILTRVIDKEDYPQTLRLMRWVCLAERPLSVTEICFAMSLPETEIPGPGSSLTEPETRPYDVMVKRIVSLSGGLVETKQHREDRIVQVIHQSVNDFLLRDGLRFFDTSSRDPVGQGHHQLSLICANYIRTTEMSRSNKLSAESITIEFPFIDYVIKSWFLHAGKAETRGVPQGYLLHYIQSCPGILQRWVKYYRILDYYSNSERRPEQSSNMLHIASSANLLSVVEGLLFTRLDLEQIDDAGNRAIHHACRWGHRKVVTTLLDAGAAFEVENKRRSTPLERAAANGHEEIVSLLLVKGADVNKQTGNTGNALYGAAAKGSRVVVQLLLDNKADVNAQGGEYGSALQAAASDGHQAVVQLLLDNKADADVNAQGGQYGNALQAAAYRGNQAVVQLLLDNKADVNAQGGEYGSALQAAAFDGHQAVVQLLLDNKADVNAHGGGFGNALQAAASDGHQAVVQLLLDNKADVNAQGGKYGNALQAALYKGHQAIVEMLQKKSASIINKDNQGRYPLHLTIRGGHRNLIDLVLSSTQMPDWNCQDLQGCSALHFAASGGSDQIVQAILESKVDVNFVDTYGWTALHWACRNGRPKIVLMLRGAGADADRKDINGWTPIDVATFCQNESLAYLFLGDAGEVGLKQNITRPGERQYYNCSSCYHVSYVLKAKYVYHQLMKLSRLYMVVVILVRTAVFSISALGVS</sequence>
<evidence type="ECO:0000256" key="3">
    <source>
        <dbReference type="PROSITE-ProRule" id="PRU00023"/>
    </source>
</evidence>
<dbReference type="Pfam" id="PF12796">
    <property type="entry name" value="Ank_2"/>
    <property type="match status" value="3"/>
</dbReference>
<dbReference type="OrthoDB" id="194358at2759"/>
<feature type="repeat" description="ANK" evidence="3">
    <location>
        <begin position="617"/>
        <end position="649"/>
    </location>
</feature>
<keyword evidence="4" id="KW-1133">Transmembrane helix</keyword>
<dbReference type="InterPro" id="IPR036770">
    <property type="entry name" value="Ankyrin_rpt-contain_sf"/>
</dbReference>
<keyword evidence="4" id="KW-0812">Transmembrane</keyword>
<feature type="transmembrane region" description="Helical" evidence="4">
    <location>
        <begin position="886"/>
        <end position="906"/>
    </location>
</feature>
<feature type="repeat" description="ANK" evidence="3">
    <location>
        <begin position="653"/>
        <end position="682"/>
    </location>
</feature>
<feature type="repeat" description="ANK" evidence="3">
    <location>
        <begin position="584"/>
        <end position="616"/>
    </location>
</feature>
<dbReference type="Pfam" id="PF24883">
    <property type="entry name" value="NPHP3_N"/>
    <property type="match status" value="1"/>
</dbReference>
<keyword evidence="1" id="KW-0677">Repeat</keyword>
<dbReference type="Proteomes" id="UP000824998">
    <property type="component" value="Unassembled WGS sequence"/>
</dbReference>
<dbReference type="InterPro" id="IPR050889">
    <property type="entry name" value="Dendritic_Spine_Reg/Scaffold"/>
</dbReference>
<feature type="repeat" description="ANK" evidence="3">
    <location>
        <begin position="751"/>
        <end position="783"/>
    </location>
</feature>
<name>A0A9P7Y736_9HELO</name>
<dbReference type="PROSITE" id="PS50088">
    <property type="entry name" value="ANK_REPEAT"/>
    <property type="match status" value="9"/>
</dbReference>
<feature type="repeat" description="ANK" evidence="3">
    <location>
        <begin position="549"/>
        <end position="581"/>
    </location>
</feature>
<comment type="caution">
    <text evidence="6">The sequence shown here is derived from an EMBL/GenBank/DDBJ whole genome shotgun (WGS) entry which is preliminary data.</text>
</comment>
<dbReference type="SUPFAM" id="SSF48403">
    <property type="entry name" value="Ankyrin repeat"/>
    <property type="match status" value="2"/>
</dbReference>
<dbReference type="PANTHER" id="PTHR24166">
    <property type="entry name" value="ROLLING PEBBLES, ISOFORM B"/>
    <property type="match status" value="1"/>
</dbReference>
<dbReference type="EMBL" id="MU252070">
    <property type="protein sequence ID" value="KAG9228112.1"/>
    <property type="molecule type" value="Genomic_DNA"/>
</dbReference>
<evidence type="ECO:0000256" key="2">
    <source>
        <dbReference type="ARBA" id="ARBA00023043"/>
    </source>
</evidence>
<feature type="repeat" description="ANK" evidence="3">
    <location>
        <begin position="516"/>
        <end position="548"/>
    </location>
</feature>
<evidence type="ECO:0000256" key="1">
    <source>
        <dbReference type="ARBA" id="ARBA00022737"/>
    </source>
</evidence>
<evidence type="ECO:0000313" key="6">
    <source>
        <dbReference type="EMBL" id="KAG9228112.1"/>
    </source>
</evidence>
<dbReference type="Pfam" id="PF00023">
    <property type="entry name" value="Ank"/>
    <property type="match status" value="1"/>
</dbReference>
<feature type="repeat" description="ANK" evidence="3">
    <location>
        <begin position="450"/>
        <end position="482"/>
    </location>
</feature>
<feature type="repeat" description="ANK" evidence="3">
    <location>
        <begin position="784"/>
        <end position="816"/>
    </location>
</feature>
<evidence type="ECO:0000259" key="5">
    <source>
        <dbReference type="Pfam" id="PF24883"/>
    </source>
</evidence>